<dbReference type="InterPro" id="IPR001322">
    <property type="entry name" value="Lamin_tail_dom"/>
</dbReference>
<name>A0A1F6WJT8_9BACT</name>
<dbReference type="InterPro" id="IPR035986">
    <property type="entry name" value="PKD_dom_sf"/>
</dbReference>
<dbReference type="Gene3D" id="2.60.40.10">
    <property type="entry name" value="Immunoglobulins"/>
    <property type="match status" value="1"/>
</dbReference>
<keyword evidence="2" id="KW-0812">Transmembrane</keyword>
<accession>A0A1F6WJT8</accession>
<proteinExistence type="predicted"/>
<evidence type="ECO:0000313" key="5">
    <source>
        <dbReference type="EMBL" id="OGI82157.1"/>
    </source>
</evidence>
<protein>
    <recommendedName>
        <fullName evidence="7">PKD domain-containing protein</fullName>
    </recommendedName>
</protein>
<feature type="region of interest" description="Disordered" evidence="1">
    <location>
        <begin position="410"/>
        <end position="436"/>
    </location>
</feature>
<dbReference type="Pfam" id="PF00932">
    <property type="entry name" value="LTD"/>
    <property type="match status" value="1"/>
</dbReference>
<feature type="domain" description="PKD" evidence="3">
    <location>
        <begin position="229"/>
        <end position="276"/>
    </location>
</feature>
<evidence type="ECO:0008006" key="7">
    <source>
        <dbReference type="Google" id="ProtNLM"/>
    </source>
</evidence>
<evidence type="ECO:0000259" key="3">
    <source>
        <dbReference type="PROSITE" id="PS50093"/>
    </source>
</evidence>
<feature type="compositionally biased region" description="Polar residues" evidence="1">
    <location>
        <begin position="424"/>
        <end position="433"/>
    </location>
</feature>
<evidence type="ECO:0000256" key="2">
    <source>
        <dbReference type="SAM" id="Phobius"/>
    </source>
</evidence>
<comment type="caution">
    <text evidence="5">The sequence shown here is derived from an EMBL/GenBank/DDBJ whole genome shotgun (WGS) entry which is preliminary data.</text>
</comment>
<feature type="compositionally biased region" description="Low complexity" evidence="1">
    <location>
        <begin position="179"/>
        <end position="189"/>
    </location>
</feature>
<dbReference type="InterPro" id="IPR000601">
    <property type="entry name" value="PKD_dom"/>
</dbReference>
<dbReference type="AlphaFoldDB" id="A0A1F6WJT8"/>
<feature type="region of interest" description="Disordered" evidence="1">
    <location>
        <begin position="163"/>
        <end position="200"/>
    </location>
</feature>
<gene>
    <name evidence="5" type="ORF">A3B93_00670</name>
</gene>
<evidence type="ECO:0000256" key="1">
    <source>
        <dbReference type="SAM" id="MobiDB-lite"/>
    </source>
</evidence>
<dbReference type="EMBL" id="MFUH01000011">
    <property type="protein sequence ID" value="OGI82157.1"/>
    <property type="molecule type" value="Genomic_DNA"/>
</dbReference>
<keyword evidence="2" id="KW-0472">Membrane</keyword>
<evidence type="ECO:0000313" key="6">
    <source>
        <dbReference type="Proteomes" id="UP000179880"/>
    </source>
</evidence>
<feature type="transmembrane region" description="Helical" evidence="2">
    <location>
        <begin position="471"/>
        <end position="491"/>
    </location>
</feature>
<evidence type="ECO:0000259" key="4">
    <source>
        <dbReference type="PROSITE" id="PS51841"/>
    </source>
</evidence>
<dbReference type="PROSITE" id="PS50093">
    <property type="entry name" value="PKD"/>
    <property type="match status" value="1"/>
</dbReference>
<reference evidence="5 6" key="1">
    <citation type="journal article" date="2016" name="Nat. Commun.">
        <title>Thousands of microbial genomes shed light on interconnected biogeochemical processes in an aquifer system.</title>
        <authorList>
            <person name="Anantharaman K."/>
            <person name="Brown C.T."/>
            <person name="Hug L.A."/>
            <person name="Sharon I."/>
            <person name="Castelle C.J."/>
            <person name="Probst A.J."/>
            <person name="Thomas B.C."/>
            <person name="Singh A."/>
            <person name="Wilkins M.J."/>
            <person name="Karaoz U."/>
            <person name="Brodie E.L."/>
            <person name="Williams K.H."/>
            <person name="Hubbard S.S."/>
            <person name="Banfield J.F."/>
        </authorList>
    </citation>
    <scope>NUCLEOTIDE SEQUENCE [LARGE SCALE GENOMIC DNA]</scope>
</reference>
<dbReference type="SUPFAM" id="SSF74853">
    <property type="entry name" value="Lamin A/C globular tail domain"/>
    <property type="match status" value="2"/>
</dbReference>
<dbReference type="Pfam" id="PF00801">
    <property type="entry name" value="PKD"/>
    <property type="match status" value="1"/>
</dbReference>
<dbReference type="SUPFAM" id="SSF49299">
    <property type="entry name" value="PKD domain"/>
    <property type="match status" value="1"/>
</dbReference>
<dbReference type="PROSITE" id="PS51841">
    <property type="entry name" value="LTD"/>
    <property type="match status" value="1"/>
</dbReference>
<sequence>MTSRMTRLFFLAIALWAGIWNLARAQVVINEIMYDLEGTDTDREWIEVLNSGSSAVDLSSWKFFEANVNHGLAISQGDASIPAGGFAIIADNTAKFLENHAGFSGALFDSSFLLSNTGEDLALKDISLTVVDQTTYSSTSGATGDGNSLQKINGNWIVATPTPGAANSAGSGGSGNDGGESSSGENSDSTTIPMVQPPPTPRITVDIISKISVVAGVPLYFSAKATGLSGEPLTRGKFLWSFGDGGSRESPDNYKFTHTYFYPGEYVVILEYSQSVYASAPDATDRLTIKVLPAGVSITSFGSAPDFPVELSNSATSEIDISGWVLQSVTKLFRLPQNTLMLPSKKIILSGRLTGFTVDDAKTLRLVLPSGDLVFDYGASLSPSSPPALPAEEISSALSSVASGVARAVGNSSTGSADSAPPSAEQTNLTQPDAQKFSGETIPEIINIEEGVLDQPAAVAQALSEESGKSVWPWLLGVAGVGVLGVAGVFLSRSAGALSSAQKPSDEFELLDE</sequence>
<dbReference type="InterPro" id="IPR013783">
    <property type="entry name" value="Ig-like_fold"/>
</dbReference>
<dbReference type="Proteomes" id="UP000179880">
    <property type="component" value="Unassembled WGS sequence"/>
</dbReference>
<keyword evidence="2" id="KW-1133">Transmembrane helix</keyword>
<dbReference type="InterPro" id="IPR036415">
    <property type="entry name" value="Lamin_tail_dom_sf"/>
</dbReference>
<feature type="domain" description="LTD" evidence="4">
    <location>
        <begin position="21"/>
        <end position="138"/>
    </location>
</feature>
<organism evidence="5 6">
    <name type="scientific">Candidatus Nomurabacteria bacterium RIFCSPHIGHO2_02_FULL_42_24</name>
    <dbReference type="NCBI Taxonomy" id="1801757"/>
    <lineage>
        <taxon>Bacteria</taxon>
        <taxon>Candidatus Nomuraibacteriota</taxon>
    </lineage>
</organism>